<evidence type="ECO:0000259" key="2">
    <source>
        <dbReference type="Pfam" id="PF00296"/>
    </source>
</evidence>
<dbReference type="InterPro" id="IPR050564">
    <property type="entry name" value="F420-G6PD/mer"/>
</dbReference>
<dbReference type="EMBL" id="JBHSXX010000001">
    <property type="protein sequence ID" value="MFC6868137.1"/>
    <property type="molecule type" value="Genomic_DNA"/>
</dbReference>
<protein>
    <submittedName>
        <fullName evidence="3">LLM class flavin-dependent oxidoreductase</fullName>
    </submittedName>
</protein>
<dbReference type="PANTHER" id="PTHR43244:SF1">
    <property type="entry name" value="5,10-METHYLENETETRAHYDROMETHANOPTERIN REDUCTASE"/>
    <property type="match status" value="1"/>
</dbReference>
<dbReference type="SUPFAM" id="SSF51679">
    <property type="entry name" value="Bacterial luciferase-like"/>
    <property type="match status" value="1"/>
</dbReference>
<keyword evidence="1" id="KW-0560">Oxidoreductase</keyword>
<comment type="caution">
    <text evidence="3">The sequence shown here is derived from an EMBL/GenBank/DDBJ whole genome shotgun (WGS) entry which is preliminary data.</text>
</comment>
<evidence type="ECO:0000313" key="3">
    <source>
        <dbReference type="EMBL" id="MFC6868137.1"/>
    </source>
</evidence>
<accession>A0ABW2BYK8</accession>
<feature type="domain" description="Luciferase-like" evidence="2">
    <location>
        <begin position="14"/>
        <end position="303"/>
    </location>
</feature>
<reference evidence="4" key="1">
    <citation type="journal article" date="2019" name="Int. J. Syst. Evol. Microbiol.">
        <title>The Global Catalogue of Microorganisms (GCM) 10K type strain sequencing project: providing services to taxonomists for standard genome sequencing and annotation.</title>
        <authorList>
            <consortium name="The Broad Institute Genomics Platform"/>
            <consortium name="The Broad Institute Genome Sequencing Center for Infectious Disease"/>
            <person name="Wu L."/>
            <person name="Ma J."/>
        </authorList>
    </citation>
    <scope>NUCLEOTIDE SEQUENCE [LARGE SCALE GENOMIC DNA]</scope>
    <source>
        <strain evidence="4">KCTC 32255</strain>
    </source>
</reference>
<proteinExistence type="predicted"/>
<organism evidence="3 4">
    <name type="scientific">Haloechinothrix salitolerans</name>
    <dbReference type="NCBI Taxonomy" id="926830"/>
    <lineage>
        <taxon>Bacteria</taxon>
        <taxon>Bacillati</taxon>
        <taxon>Actinomycetota</taxon>
        <taxon>Actinomycetes</taxon>
        <taxon>Pseudonocardiales</taxon>
        <taxon>Pseudonocardiaceae</taxon>
        <taxon>Haloechinothrix</taxon>
    </lineage>
</organism>
<dbReference type="Gene3D" id="3.20.20.30">
    <property type="entry name" value="Luciferase-like domain"/>
    <property type="match status" value="1"/>
</dbReference>
<evidence type="ECO:0000256" key="1">
    <source>
        <dbReference type="ARBA" id="ARBA00023002"/>
    </source>
</evidence>
<sequence>MTLRLSCAFATSPETPEHVALAERLGYHRAWFYDSPALLADVWATMALAATRTERIGLAAGMLVPRVRHPMVTATAAAQIAQLAPGRLALGIGTGFTGSVLLGKKPMRWRDVATYTNAVQTLLRGEDVEWDGSMTRMCHPRGFAARRPLEVPWVVAAEGPKGLEVARTYGNGVACALADPPPEFDWVVKLSFGTVLEDGEPPTSDRAFDAAGFGAAMAYHLYYEWQGADALDQLPGGAQWRDRVMRVDQRVRHFTAHEGHAVYVNDIERAVMPRESVAAFTLTGQVDELRQKLEEMAAAGVTEIAYQPAGPDIPRELTAFADMAKPVLQP</sequence>
<evidence type="ECO:0000313" key="4">
    <source>
        <dbReference type="Proteomes" id="UP001596337"/>
    </source>
</evidence>
<dbReference type="InterPro" id="IPR011251">
    <property type="entry name" value="Luciferase-like_dom"/>
</dbReference>
<dbReference type="InterPro" id="IPR036661">
    <property type="entry name" value="Luciferase-like_sf"/>
</dbReference>
<name>A0ABW2BYK8_9PSEU</name>
<dbReference type="PANTHER" id="PTHR43244">
    <property type="match status" value="1"/>
</dbReference>
<dbReference type="RefSeq" id="WP_345404754.1">
    <property type="nucleotide sequence ID" value="NZ_BAABLA010000118.1"/>
</dbReference>
<dbReference type="Proteomes" id="UP001596337">
    <property type="component" value="Unassembled WGS sequence"/>
</dbReference>
<keyword evidence="4" id="KW-1185">Reference proteome</keyword>
<gene>
    <name evidence="3" type="ORF">ACFQGD_13395</name>
</gene>
<dbReference type="Pfam" id="PF00296">
    <property type="entry name" value="Bac_luciferase"/>
    <property type="match status" value="1"/>
</dbReference>